<keyword evidence="3 8" id="KW-0813">Transport</keyword>
<keyword evidence="11" id="KW-1185">Reference proteome</keyword>
<sequence>MNATTTGMQGTKAGKTLRTPLGRSPWLLPGFLAVWGFAVIVPLLVLLAYSFFESRNFSMIYRPSLKTWMDLFSSGRFEVTVRTLRIALTVTLIELAVGFPFALWLAKGNCSKTTRAVVLAMLTIPFFLDLSSRIIVWRGILDANGLINYLLLHAHLIESRWTWMLYTEWSVHFGMVVTYFPMMVLPIYMAINVIDDTLIAAASDLGASRARVLVDVIVPLSMPGVLAGVVFTLGPALASWVEPNMLGGGFVNMLSNSVDSAYGSLRYPVVAALSSFVVLMVGFILVVLMLVTRRIADIGTAFRSLQN</sequence>
<feature type="transmembrane region" description="Helical" evidence="8">
    <location>
        <begin position="26"/>
        <end position="52"/>
    </location>
</feature>
<gene>
    <name evidence="10" type="primary">potB</name>
    <name evidence="10" type="ORF">LMG28138_03552</name>
</gene>
<evidence type="ECO:0000313" key="10">
    <source>
        <dbReference type="EMBL" id="CAB3793488.1"/>
    </source>
</evidence>
<dbReference type="SUPFAM" id="SSF161098">
    <property type="entry name" value="MetI-like"/>
    <property type="match status" value="1"/>
</dbReference>
<dbReference type="Pfam" id="PF00528">
    <property type="entry name" value="BPD_transp_1"/>
    <property type="match status" value="1"/>
</dbReference>
<comment type="subcellular location">
    <subcellularLocation>
        <location evidence="1 8">Cell membrane</location>
        <topology evidence="1 8">Multi-pass membrane protein</topology>
    </subcellularLocation>
</comment>
<evidence type="ECO:0000256" key="4">
    <source>
        <dbReference type="ARBA" id="ARBA00022475"/>
    </source>
</evidence>
<dbReference type="PROSITE" id="PS50928">
    <property type="entry name" value="ABC_TM1"/>
    <property type="match status" value="1"/>
</dbReference>
<dbReference type="AlphaFoldDB" id="A0A6S7BBA9"/>
<accession>A0A6S7BBA9</accession>
<keyword evidence="4" id="KW-1003">Cell membrane</keyword>
<keyword evidence="7 8" id="KW-0472">Membrane</keyword>
<dbReference type="GO" id="GO:0055085">
    <property type="term" value="P:transmembrane transport"/>
    <property type="evidence" value="ECO:0007669"/>
    <property type="project" value="InterPro"/>
</dbReference>
<feature type="transmembrane region" description="Helical" evidence="8">
    <location>
        <begin position="212"/>
        <end position="238"/>
    </location>
</feature>
<dbReference type="CDD" id="cd06261">
    <property type="entry name" value="TM_PBP2"/>
    <property type="match status" value="1"/>
</dbReference>
<keyword evidence="6 8" id="KW-1133">Transmembrane helix</keyword>
<feature type="transmembrane region" description="Helical" evidence="8">
    <location>
        <begin position="86"/>
        <end position="106"/>
    </location>
</feature>
<dbReference type="EMBL" id="CADIKM010000017">
    <property type="protein sequence ID" value="CAB3793488.1"/>
    <property type="molecule type" value="Genomic_DNA"/>
</dbReference>
<organism evidence="10 11">
    <name type="scientific">Pararobbsia alpina</name>
    <dbReference type="NCBI Taxonomy" id="621374"/>
    <lineage>
        <taxon>Bacteria</taxon>
        <taxon>Pseudomonadati</taxon>
        <taxon>Pseudomonadota</taxon>
        <taxon>Betaproteobacteria</taxon>
        <taxon>Burkholderiales</taxon>
        <taxon>Burkholderiaceae</taxon>
        <taxon>Pararobbsia</taxon>
    </lineage>
</organism>
<evidence type="ECO:0000256" key="6">
    <source>
        <dbReference type="ARBA" id="ARBA00022989"/>
    </source>
</evidence>
<dbReference type="RefSeq" id="WP_175106061.1">
    <property type="nucleotide sequence ID" value="NZ_CADIKM010000017.1"/>
</dbReference>
<proteinExistence type="inferred from homology"/>
<dbReference type="PANTHER" id="PTHR42929">
    <property type="entry name" value="INNER MEMBRANE ABC TRANSPORTER PERMEASE PROTEIN YDCU-RELATED-RELATED"/>
    <property type="match status" value="1"/>
</dbReference>
<feature type="transmembrane region" description="Helical" evidence="8">
    <location>
        <begin position="269"/>
        <end position="291"/>
    </location>
</feature>
<protein>
    <submittedName>
        <fullName evidence="10">Spermidine/putrescine transport system permease protein PotB</fullName>
    </submittedName>
</protein>
<name>A0A6S7BBA9_9BURK</name>
<evidence type="ECO:0000256" key="3">
    <source>
        <dbReference type="ARBA" id="ARBA00022448"/>
    </source>
</evidence>
<feature type="domain" description="ABC transmembrane type-1" evidence="9">
    <location>
        <begin position="80"/>
        <end position="288"/>
    </location>
</feature>
<dbReference type="Proteomes" id="UP000494115">
    <property type="component" value="Unassembled WGS sequence"/>
</dbReference>
<evidence type="ECO:0000256" key="5">
    <source>
        <dbReference type="ARBA" id="ARBA00022692"/>
    </source>
</evidence>
<evidence type="ECO:0000256" key="2">
    <source>
        <dbReference type="ARBA" id="ARBA00007069"/>
    </source>
</evidence>
<evidence type="ECO:0000256" key="7">
    <source>
        <dbReference type="ARBA" id="ARBA00023136"/>
    </source>
</evidence>
<evidence type="ECO:0000313" key="11">
    <source>
        <dbReference type="Proteomes" id="UP000494115"/>
    </source>
</evidence>
<dbReference type="GO" id="GO:0005886">
    <property type="term" value="C:plasma membrane"/>
    <property type="evidence" value="ECO:0007669"/>
    <property type="project" value="UniProtKB-SubCell"/>
</dbReference>
<comment type="similarity">
    <text evidence="2">Belongs to the binding-protein-dependent transport system permease family. CysTW subfamily.</text>
</comment>
<evidence type="ECO:0000259" key="9">
    <source>
        <dbReference type="PROSITE" id="PS50928"/>
    </source>
</evidence>
<reference evidence="10 11" key="1">
    <citation type="submission" date="2020-04" db="EMBL/GenBank/DDBJ databases">
        <authorList>
            <person name="De Canck E."/>
        </authorList>
    </citation>
    <scope>NUCLEOTIDE SEQUENCE [LARGE SCALE GENOMIC DNA]</scope>
    <source>
        <strain evidence="10 11">LMG 28138</strain>
    </source>
</reference>
<dbReference type="InterPro" id="IPR000515">
    <property type="entry name" value="MetI-like"/>
</dbReference>
<dbReference type="Gene3D" id="1.10.3720.10">
    <property type="entry name" value="MetI-like"/>
    <property type="match status" value="1"/>
</dbReference>
<evidence type="ECO:0000256" key="1">
    <source>
        <dbReference type="ARBA" id="ARBA00004651"/>
    </source>
</evidence>
<dbReference type="PANTHER" id="PTHR42929:SF1">
    <property type="entry name" value="INNER MEMBRANE ABC TRANSPORTER PERMEASE PROTEIN YDCU-RELATED"/>
    <property type="match status" value="1"/>
</dbReference>
<dbReference type="InterPro" id="IPR035906">
    <property type="entry name" value="MetI-like_sf"/>
</dbReference>
<evidence type="ECO:0000256" key="8">
    <source>
        <dbReference type="RuleBase" id="RU363032"/>
    </source>
</evidence>
<feature type="transmembrane region" description="Helical" evidence="8">
    <location>
        <begin position="169"/>
        <end position="191"/>
    </location>
</feature>
<keyword evidence="5 8" id="KW-0812">Transmembrane</keyword>